<feature type="transmembrane region" description="Helical" evidence="1">
    <location>
        <begin position="40"/>
        <end position="59"/>
    </location>
</feature>
<evidence type="ECO:0000313" key="4">
    <source>
        <dbReference type="Proteomes" id="UP000186535"/>
    </source>
</evidence>
<dbReference type="PANTHER" id="PTHR40038:SF1">
    <property type="entry name" value="MEMBRANE-ASSOCIATED PROTEIN TCAA"/>
    <property type="match status" value="1"/>
</dbReference>
<feature type="domain" description="YARHG" evidence="2">
    <location>
        <begin position="331"/>
        <end position="411"/>
    </location>
</feature>
<dbReference type="RefSeq" id="WP_073517503.1">
    <property type="nucleotide sequence ID" value="NZ_MPOM01000001.1"/>
</dbReference>
<dbReference type="InterPro" id="IPR054529">
    <property type="entry name" value="TcaA_2nd"/>
</dbReference>
<organism evidence="3 4">
    <name type="scientific">Bacillus cereus</name>
    <dbReference type="NCBI Taxonomy" id="1396"/>
    <lineage>
        <taxon>Bacteria</taxon>
        <taxon>Bacillati</taxon>
        <taxon>Bacillota</taxon>
        <taxon>Bacilli</taxon>
        <taxon>Bacillales</taxon>
        <taxon>Bacillaceae</taxon>
        <taxon>Bacillus</taxon>
        <taxon>Bacillus cereus group</taxon>
    </lineage>
</organism>
<dbReference type="PANTHER" id="PTHR40038">
    <property type="entry name" value="MEMBRANE-ASSOCIATED PROTEIN TCAA"/>
    <property type="match status" value="1"/>
</dbReference>
<dbReference type="Gene3D" id="1.20.58.1690">
    <property type="match status" value="1"/>
</dbReference>
<dbReference type="EMBL" id="MPON01000004">
    <property type="protein sequence ID" value="OKA37255.1"/>
    <property type="molecule type" value="Genomic_DNA"/>
</dbReference>
<sequence length="411" mass="46816">MNVCTKCGTQFEDGVQFCQSCGQKRENLVVKKKMSSSTKVGIALLALLVIVIVGLYLYGSSYYKQAAQVDRIITIVQERDGEKLAEIVTADDPAIIVTRESLMPLFSYIKENPSYVNELEEYLRQGEKRGDGIERADFSLTKDGKYFFLFDRYKLKAKTYYTTLLSSEKGTSLKMNGKEIDKTDDKKFEKQYGPFLPGTQVFQSEYKNDYVKLLREEKVVLMKQGQNNVTIDLTLQGQYITVQTNAPGATLYVNQKPVTALAGEEITWGPVATDGSATIYLERNGENGRETTKVETVTALPSYNLPFQKKSTEKTVVYNVTPTPTNRYVYNGFIFPDSDIRKLTSADLTYLSKEQLKIARNEIYARHGHIFQTKDMQAYFSKQSWYRENPYFSGTLTNIESYNVELIKARE</sequence>
<dbReference type="GO" id="GO:0005886">
    <property type="term" value="C:plasma membrane"/>
    <property type="evidence" value="ECO:0007669"/>
    <property type="project" value="UniProtKB-SubCell"/>
</dbReference>
<gene>
    <name evidence="3" type="ORF">BJR07_16470</name>
</gene>
<accession>A0A1C4AQY3</accession>
<comment type="caution">
    <text evidence="3">The sequence shown here is derived from an EMBL/GenBank/DDBJ whole genome shotgun (WGS) entry which is preliminary data.</text>
</comment>
<dbReference type="Pfam" id="PF13308">
    <property type="entry name" value="YARHG"/>
    <property type="match status" value="1"/>
</dbReference>
<dbReference type="SMART" id="SM01324">
    <property type="entry name" value="YARHG"/>
    <property type="match status" value="1"/>
</dbReference>
<dbReference type="InterPro" id="IPR025582">
    <property type="entry name" value="YARHG_dom"/>
</dbReference>
<dbReference type="Pfam" id="PF22813">
    <property type="entry name" value="TcaA_2nd"/>
    <property type="match status" value="1"/>
</dbReference>
<name>A0A1C4AQY3_BACCE</name>
<keyword evidence="1" id="KW-1133">Transmembrane helix</keyword>
<dbReference type="Pfam" id="PF22820">
    <property type="entry name" value="TcaA_3rd_4th"/>
    <property type="match status" value="2"/>
</dbReference>
<dbReference type="AlphaFoldDB" id="A0A1C4AQY3"/>
<evidence type="ECO:0000256" key="1">
    <source>
        <dbReference type="SAM" id="Phobius"/>
    </source>
</evidence>
<dbReference type="Proteomes" id="UP000186535">
    <property type="component" value="Unassembled WGS sequence"/>
</dbReference>
<reference evidence="3 4" key="1">
    <citation type="submission" date="2016-11" db="EMBL/GenBank/DDBJ databases">
        <title>Identification of Bacillus cereus isolated from egg-white.</title>
        <authorList>
            <person name="Soni A."/>
            <person name="Oey I."/>
            <person name="Silcock P."/>
            <person name="Bremer P."/>
        </authorList>
    </citation>
    <scope>NUCLEOTIDE SEQUENCE [LARGE SCALE GENOMIC DNA]</scope>
    <source>
        <strain evidence="3 4">NZAS03</strain>
    </source>
</reference>
<keyword evidence="1" id="KW-0812">Transmembrane</keyword>
<proteinExistence type="predicted"/>
<keyword evidence="1" id="KW-0472">Membrane</keyword>
<dbReference type="InterPro" id="IPR038434">
    <property type="entry name" value="YARHG_sf"/>
</dbReference>
<evidence type="ECO:0000259" key="2">
    <source>
        <dbReference type="SMART" id="SM01324"/>
    </source>
</evidence>
<evidence type="ECO:0000313" key="3">
    <source>
        <dbReference type="EMBL" id="OKA37255.1"/>
    </source>
</evidence>
<protein>
    <submittedName>
        <fullName evidence="3">Zinc ribbon domain-containing protein</fullName>
    </submittedName>
</protein>
<dbReference type="InterPro" id="IPR054530">
    <property type="entry name" value="TcaA_4th"/>
</dbReference>